<evidence type="ECO:0000259" key="9">
    <source>
        <dbReference type="PROSITE" id="PS51755"/>
    </source>
</evidence>
<dbReference type="PANTHER" id="PTHR48111:SF1">
    <property type="entry name" value="TWO-COMPONENT RESPONSE REGULATOR ORR33"/>
    <property type="match status" value="1"/>
</dbReference>
<evidence type="ECO:0000256" key="1">
    <source>
        <dbReference type="ARBA" id="ARBA00022553"/>
    </source>
</evidence>
<evidence type="ECO:0000256" key="4">
    <source>
        <dbReference type="ARBA" id="ARBA00023125"/>
    </source>
</evidence>
<dbReference type="PROSITE" id="PS50110">
    <property type="entry name" value="RESPONSE_REGULATORY"/>
    <property type="match status" value="1"/>
</dbReference>
<dbReference type="InterPro" id="IPR001867">
    <property type="entry name" value="OmpR/PhoB-type_DNA-bd"/>
</dbReference>
<evidence type="ECO:0000256" key="5">
    <source>
        <dbReference type="ARBA" id="ARBA00023163"/>
    </source>
</evidence>
<keyword evidence="2" id="KW-0902">Two-component regulatory system</keyword>
<sequence>MHEPAVPAPRPPHRTVLVVVEEAVIRELLAVHFRFAGFFPMLAASSAEARRLAGEVRPDVVLVDPDVPATADTGFAAEAVPPLPLVLVSAQAVAGCNAVLRLRKPFSPRELVGEVVRLLRRDPQRLRAGPIVIDAERHLITVNRQGRATPIELAPVELKLLQCLMARPDHAIERQHILSSVWGKGSEVDVRTVDQNIKRLRRCLEEAGAGDVIRTVRGVGYRFSSAP</sequence>
<feature type="domain" description="Response regulatory" evidence="8">
    <location>
        <begin position="15"/>
        <end position="119"/>
    </location>
</feature>
<dbReference type="PANTHER" id="PTHR48111">
    <property type="entry name" value="REGULATOR OF RPOS"/>
    <property type="match status" value="1"/>
</dbReference>
<evidence type="ECO:0000313" key="11">
    <source>
        <dbReference type="Proteomes" id="UP000518288"/>
    </source>
</evidence>
<accession>A0A7Y9R337</accession>
<evidence type="ECO:0000259" key="8">
    <source>
        <dbReference type="PROSITE" id="PS50110"/>
    </source>
</evidence>
<feature type="domain" description="OmpR/PhoB-type" evidence="9">
    <location>
        <begin position="123"/>
        <end position="225"/>
    </location>
</feature>
<organism evidence="10 11">
    <name type="scientific">Sphaerotilus montanus</name>
    <dbReference type="NCBI Taxonomy" id="522889"/>
    <lineage>
        <taxon>Bacteria</taxon>
        <taxon>Pseudomonadati</taxon>
        <taxon>Pseudomonadota</taxon>
        <taxon>Betaproteobacteria</taxon>
        <taxon>Burkholderiales</taxon>
        <taxon>Sphaerotilaceae</taxon>
        <taxon>Sphaerotilus</taxon>
    </lineage>
</organism>
<dbReference type="EMBL" id="JACCFH010000001">
    <property type="protein sequence ID" value="NYG34719.1"/>
    <property type="molecule type" value="Genomic_DNA"/>
</dbReference>
<dbReference type="CDD" id="cd00383">
    <property type="entry name" value="trans_reg_C"/>
    <property type="match status" value="1"/>
</dbReference>
<dbReference type="GO" id="GO:0006355">
    <property type="term" value="P:regulation of DNA-templated transcription"/>
    <property type="evidence" value="ECO:0007669"/>
    <property type="project" value="InterPro"/>
</dbReference>
<dbReference type="GO" id="GO:0032993">
    <property type="term" value="C:protein-DNA complex"/>
    <property type="evidence" value="ECO:0007669"/>
    <property type="project" value="TreeGrafter"/>
</dbReference>
<evidence type="ECO:0000256" key="3">
    <source>
        <dbReference type="ARBA" id="ARBA00023015"/>
    </source>
</evidence>
<dbReference type="Gene3D" id="1.10.10.10">
    <property type="entry name" value="Winged helix-like DNA-binding domain superfamily/Winged helix DNA-binding domain"/>
    <property type="match status" value="1"/>
</dbReference>
<dbReference type="InterPro" id="IPR001789">
    <property type="entry name" value="Sig_transdc_resp-reg_receiver"/>
</dbReference>
<dbReference type="PROSITE" id="PS51755">
    <property type="entry name" value="OMPR_PHOB"/>
    <property type="match status" value="1"/>
</dbReference>
<dbReference type="GO" id="GO:0005829">
    <property type="term" value="C:cytosol"/>
    <property type="evidence" value="ECO:0007669"/>
    <property type="project" value="TreeGrafter"/>
</dbReference>
<dbReference type="RefSeq" id="WP_179635326.1">
    <property type="nucleotide sequence ID" value="NZ_JACCFH010000001.1"/>
</dbReference>
<dbReference type="AlphaFoldDB" id="A0A7Y9R337"/>
<dbReference type="InterPro" id="IPR011006">
    <property type="entry name" value="CheY-like_superfamily"/>
</dbReference>
<feature type="modified residue" description="4-aspartylphosphate" evidence="6">
    <location>
        <position position="64"/>
    </location>
</feature>
<comment type="caution">
    <text evidence="10">The sequence shown here is derived from an EMBL/GenBank/DDBJ whole genome shotgun (WGS) entry which is preliminary data.</text>
</comment>
<evidence type="ECO:0000256" key="6">
    <source>
        <dbReference type="PROSITE-ProRule" id="PRU00169"/>
    </source>
</evidence>
<dbReference type="SUPFAM" id="SSF46894">
    <property type="entry name" value="C-terminal effector domain of the bipartite response regulators"/>
    <property type="match status" value="1"/>
</dbReference>
<dbReference type="InterPro" id="IPR036388">
    <property type="entry name" value="WH-like_DNA-bd_sf"/>
</dbReference>
<keyword evidence="4 7" id="KW-0238">DNA-binding</keyword>
<dbReference type="GO" id="GO:0000156">
    <property type="term" value="F:phosphorelay response regulator activity"/>
    <property type="evidence" value="ECO:0007669"/>
    <property type="project" value="TreeGrafter"/>
</dbReference>
<dbReference type="Pfam" id="PF00486">
    <property type="entry name" value="Trans_reg_C"/>
    <property type="match status" value="1"/>
</dbReference>
<dbReference type="SMART" id="SM00862">
    <property type="entry name" value="Trans_reg_C"/>
    <property type="match status" value="1"/>
</dbReference>
<dbReference type="Gene3D" id="3.40.50.2300">
    <property type="match status" value="1"/>
</dbReference>
<protein>
    <submittedName>
        <fullName evidence="10">Two-component system phosphate regulon response regulator PhoB</fullName>
    </submittedName>
</protein>
<dbReference type="InterPro" id="IPR039420">
    <property type="entry name" value="WalR-like"/>
</dbReference>
<dbReference type="Proteomes" id="UP000518288">
    <property type="component" value="Unassembled WGS sequence"/>
</dbReference>
<proteinExistence type="predicted"/>
<dbReference type="InterPro" id="IPR016032">
    <property type="entry name" value="Sig_transdc_resp-reg_C-effctor"/>
</dbReference>
<evidence type="ECO:0000313" key="10">
    <source>
        <dbReference type="EMBL" id="NYG34719.1"/>
    </source>
</evidence>
<keyword evidence="3" id="KW-0805">Transcription regulation</keyword>
<feature type="DNA-binding region" description="OmpR/PhoB-type" evidence="7">
    <location>
        <begin position="123"/>
        <end position="225"/>
    </location>
</feature>
<evidence type="ECO:0000256" key="2">
    <source>
        <dbReference type="ARBA" id="ARBA00023012"/>
    </source>
</evidence>
<keyword evidence="1 6" id="KW-0597">Phosphoprotein</keyword>
<dbReference type="GO" id="GO:0000976">
    <property type="term" value="F:transcription cis-regulatory region binding"/>
    <property type="evidence" value="ECO:0007669"/>
    <property type="project" value="TreeGrafter"/>
</dbReference>
<reference evidence="10 11" key="1">
    <citation type="submission" date="2020-07" db="EMBL/GenBank/DDBJ databases">
        <title>Genomic Encyclopedia of Archaeal and Bacterial Type Strains, Phase II (KMG-II): from individual species to whole genera.</title>
        <authorList>
            <person name="Goeker M."/>
        </authorList>
    </citation>
    <scope>NUCLEOTIDE SEQUENCE [LARGE SCALE GENOMIC DNA]</scope>
    <source>
        <strain evidence="10 11">DSM 21226</strain>
    </source>
</reference>
<dbReference type="SUPFAM" id="SSF52172">
    <property type="entry name" value="CheY-like"/>
    <property type="match status" value="1"/>
</dbReference>
<evidence type="ECO:0000256" key="7">
    <source>
        <dbReference type="PROSITE-ProRule" id="PRU01091"/>
    </source>
</evidence>
<keyword evidence="5" id="KW-0804">Transcription</keyword>
<keyword evidence="11" id="KW-1185">Reference proteome</keyword>
<name>A0A7Y9R337_9BURK</name>
<gene>
    <name evidence="10" type="ORF">BDD16_003705</name>
</gene>